<accession>A0ABR0E7R0</accession>
<dbReference type="InterPro" id="IPR000504">
    <property type="entry name" value="RRM_dom"/>
</dbReference>
<comment type="caution">
    <text evidence="5">The sequence shown here is derived from an EMBL/GenBank/DDBJ whole genome shotgun (WGS) entry which is preliminary data.</text>
</comment>
<keyword evidence="1 2" id="KW-0694">RNA-binding</keyword>
<dbReference type="Pfam" id="PF00076">
    <property type="entry name" value="RRM_1"/>
    <property type="match status" value="1"/>
</dbReference>
<sequence length="298" mass="32897">MSLWPNGQPSGKGHARVQRQDEAYKLYRWLTENVVENRNLRVHLWDISNDPAMFVQCNCGASPQSHPPSTQIAQMAVRPGWQSFSPYPSPPMAAMPSPAPIPIPQPPQQQISPQQQQLMAAMAAMNLSPENPAHVARFQQFYYARQAQAAQMQQQQMQYPVYTMNTATGAPINTANGVVRVEARGIFVSGLNFKARTRDVEAYFSKVGEIVKCEVQKDPQTGKSKGNATIKYASAEAAQKAIRTFHGRPFMQMTLNVRFDKDQTPITSPPAAGTSSQPARSSNEPTIVNGSAQVRQEA</sequence>
<evidence type="ECO:0000259" key="4">
    <source>
        <dbReference type="PROSITE" id="PS50102"/>
    </source>
</evidence>
<feature type="region of interest" description="Disordered" evidence="3">
    <location>
        <begin position="258"/>
        <end position="298"/>
    </location>
</feature>
<dbReference type="SUPFAM" id="SSF54928">
    <property type="entry name" value="RNA-binding domain, RBD"/>
    <property type="match status" value="1"/>
</dbReference>
<evidence type="ECO:0000256" key="3">
    <source>
        <dbReference type="SAM" id="MobiDB-lite"/>
    </source>
</evidence>
<dbReference type="Proteomes" id="UP001305779">
    <property type="component" value="Unassembled WGS sequence"/>
</dbReference>
<protein>
    <recommendedName>
        <fullName evidence="4">RRM domain-containing protein</fullName>
    </recommendedName>
</protein>
<evidence type="ECO:0000256" key="1">
    <source>
        <dbReference type="ARBA" id="ARBA00022884"/>
    </source>
</evidence>
<evidence type="ECO:0000313" key="6">
    <source>
        <dbReference type="Proteomes" id="UP001305779"/>
    </source>
</evidence>
<feature type="domain" description="RRM" evidence="4">
    <location>
        <begin position="184"/>
        <end position="262"/>
    </location>
</feature>
<dbReference type="SMART" id="SM00360">
    <property type="entry name" value="RRM"/>
    <property type="match status" value="1"/>
</dbReference>
<dbReference type="InterPro" id="IPR035979">
    <property type="entry name" value="RBD_domain_sf"/>
</dbReference>
<dbReference type="InterPro" id="IPR052462">
    <property type="entry name" value="SLIRP/GR-RBP-like"/>
</dbReference>
<reference evidence="5 6" key="1">
    <citation type="journal article" date="2023" name="G3 (Bethesda)">
        <title>A chromosome-level genome assembly of Zasmidium syzygii isolated from banana leaves.</title>
        <authorList>
            <person name="van Westerhoven A.C."/>
            <person name="Mehrabi R."/>
            <person name="Talebi R."/>
            <person name="Steentjes M.B.F."/>
            <person name="Corcolon B."/>
            <person name="Chong P.A."/>
            <person name="Kema G.H.J."/>
            <person name="Seidl M.F."/>
        </authorList>
    </citation>
    <scope>NUCLEOTIDE SEQUENCE [LARGE SCALE GENOMIC DNA]</scope>
    <source>
        <strain evidence="5 6">P124</strain>
    </source>
</reference>
<dbReference type="CDD" id="cd00590">
    <property type="entry name" value="RRM_SF"/>
    <property type="match status" value="1"/>
</dbReference>
<organism evidence="5 6">
    <name type="scientific">Zasmidium cellare</name>
    <name type="common">Wine cellar mold</name>
    <name type="synonym">Racodium cellare</name>
    <dbReference type="NCBI Taxonomy" id="395010"/>
    <lineage>
        <taxon>Eukaryota</taxon>
        <taxon>Fungi</taxon>
        <taxon>Dikarya</taxon>
        <taxon>Ascomycota</taxon>
        <taxon>Pezizomycotina</taxon>
        <taxon>Dothideomycetes</taxon>
        <taxon>Dothideomycetidae</taxon>
        <taxon>Mycosphaerellales</taxon>
        <taxon>Mycosphaerellaceae</taxon>
        <taxon>Zasmidium</taxon>
    </lineage>
</organism>
<gene>
    <name evidence="5" type="ORF">PRZ48_011929</name>
</gene>
<evidence type="ECO:0000313" key="5">
    <source>
        <dbReference type="EMBL" id="KAK4497478.1"/>
    </source>
</evidence>
<dbReference type="PANTHER" id="PTHR48027">
    <property type="entry name" value="HETEROGENEOUS NUCLEAR RIBONUCLEOPROTEIN 87F-RELATED"/>
    <property type="match status" value="1"/>
</dbReference>
<dbReference type="Gene3D" id="3.30.70.330">
    <property type="match status" value="1"/>
</dbReference>
<dbReference type="PROSITE" id="PS50102">
    <property type="entry name" value="RRM"/>
    <property type="match status" value="1"/>
</dbReference>
<keyword evidence="6" id="KW-1185">Reference proteome</keyword>
<dbReference type="InterPro" id="IPR012677">
    <property type="entry name" value="Nucleotide-bd_a/b_plait_sf"/>
</dbReference>
<proteinExistence type="predicted"/>
<name>A0ABR0E7R0_ZASCE</name>
<evidence type="ECO:0000256" key="2">
    <source>
        <dbReference type="PROSITE-ProRule" id="PRU00176"/>
    </source>
</evidence>
<feature type="compositionally biased region" description="Polar residues" evidence="3">
    <location>
        <begin position="273"/>
        <end position="298"/>
    </location>
</feature>
<dbReference type="EMBL" id="JAXOVC010000009">
    <property type="protein sequence ID" value="KAK4497478.1"/>
    <property type="molecule type" value="Genomic_DNA"/>
</dbReference>